<comment type="caution">
    <text evidence="3">The sequence shown here is derived from an EMBL/GenBank/DDBJ whole genome shotgun (WGS) entry which is preliminary data.</text>
</comment>
<dbReference type="PROSITE" id="PS00455">
    <property type="entry name" value="AMP_BINDING"/>
    <property type="match status" value="1"/>
</dbReference>
<protein>
    <submittedName>
        <fullName evidence="3">AMP-binding protein</fullName>
    </submittedName>
</protein>
<dbReference type="Proteomes" id="UP001203665">
    <property type="component" value="Unassembled WGS sequence"/>
</dbReference>
<dbReference type="InterPro" id="IPR020845">
    <property type="entry name" value="AMP-binding_CS"/>
</dbReference>
<evidence type="ECO:0000313" key="4">
    <source>
        <dbReference type="Proteomes" id="UP001203665"/>
    </source>
</evidence>
<reference evidence="3" key="1">
    <citation type="submission" date="2022-06" db="EMBL/GenBank/DDBJ databases">
        <title>Alkalicoccobacillus porphyridii sp. nov., isolated from a marine red alga, Porphyridium purpureum and reclassification of Shouchella plakortidis and Shouchella gibsonii as Alkalicoccobacillus plakortidis comb. nov. and Alkalicoccobacillus gibsonii comb. nov.</title>
        <authorList>
            <person name="Kim K.H."/>
            <person name="Lee J.K."/>
            <person name="Han D.M."/>
            <person name="Baek J.H."/>
            <person name="Jeon C.O."/>
        </authorList>
    </citation>
    <scope>NUCLEOTIDE SEQUENCE</scope>
    <source>
        <strain evidence="3">DSM 19153</strain>
    </source>
</reference>
<dbReference type="PANTHER" id="PTHR43767">
    <property type="entry name" value="LONG-CHAIN-FATTY-ACID--COA LIGASE"/>
    <property type="match status" value="1"/>
</dbReference>
<dbReference type="Pfam" id="PF00501">
    <property type="entry name" value="AMP-binding"/>
    <property type="match status" value="1"/>
</dbReference>
<dbReference type="RefSeq" id="WP_251611075.1">
    <property type="nucleotide sequence ID" value="NZ_JAMQJY010000003.1"/>
</dbReference>
<dbReference type="InterPro" id="IPR050237">
    <property type="entry name" value="ATP-dep_AMP-bd_enzyme"/>
</dbReference>
<dbReference type="Pfam" id="PF13193">
    <property type="entry name" value="AMP-binding_C"/>
    <property type="match status" value="1"/>
</dbReference>
<dbReference type="PANTHER" id="PTHR43767:SF1">
    <property type="entry name" value="NONRIBOSOMAL PEPTIDE SYNTHASE PES1 (EUROFUNG)-RELATED"/>
    <property type="match status" value="1"/>
</dbReference>
<organism evidence="3 4">
    <name type="scientific">Alkalicoccobacillus plakortidis</name>
    <dbReference type="NCBI Taxonomy" id="444060"/>
    <lineage>
        <taxon>Bacteria</taxon>
        <taxon>Bacillati</taxon>
        <taxon>Bacillota</taxon>
        <taxon>Bacilli</taxon>
        <taxon>Bacillales</taxon>
        <taxon>Bacillaceae</taxon>
        <taxon>Alkalicoccobacillus</taxon>
    </lineage>
</organism>
<dbReference type="Gene3D" id="2.30.38.10">
    <property type="entry name" value="Luciferase, Domain 3"/>
    <property type="match status" value="1"/>
</dbReference>
<dbReference type="InterPro" id="IPR045851">
    <property type="entry name" value="AMP-bd_C_sf"/>
</dbReference>
<dbReference type="EMBL" id="JAMQJY010000003">
    <property type="protein sequence ID" value="MCM2677365.1"/>
    <property type="molecule type" value="Genomic_DNA"/>
</dbReference>
<name>A0ABT0XNR5_9BACI</name>
<evidence type="ECO:0000313" key="3">
    <source>
        <dbReference type="EMBL" id="MCM2677365.1"/>
    </source>
</evidence>
<dbReference type="Gene3D" id="3.30.300.30">
    <property type="match status" value="1"/>
</dbReference>
<evidence type="ECO:0000259" key="2">
    <source>
        <dbReference type="Pfam" id="PF13193"/>
    </source>
</evidence>
<dbReference type="InterPro" id="IPR000873">
    <property type="entry name" value="AMP-dep_synth/lig_dom"/>
</dbReference>
<feature type="domain" description="AMP-dependent synthetase/ligase" evidence="1">
    <location>
        <begin position="35"/>
        <end position="394"/>
    </location>
</feature>
<sequence length="539" mass="60210">MNSDGFPLWDQKRVKRYKELGLWENETFGEMLTRLARIHPDKVALTWHGQHLTYAELNHRVERSAKALLAFGLKQGDKVIVQLPNSFAFFEGVFALFKIGVLPVFCLPSHRFHEISHIAMHVEAVAYLTSEKRTGFDYVSLAHEVKESCPELVHIFSFDEMDGLVETGQFEGETDLQVKVDPDSYAFLQLSGGSTGLPKLIPRTHNDYYYSVRRSNELCGINEESVYLAVLPVAHNYPLSSPGVLGLLLGGGRIVLADSGSADEAFQLIEKEQVTITALVPPLALVWLEAVKHRKEDLSSLQVIQVGGAKCSAEVAKRIGPAFQCTLQQVFGMAEGLVNYTRLTDSEDKILYTQGKPMSEYDEIRIVDEHENDLGLNIAGELWTRGPYTIPGYFKADDHNRKSFSQDGFYKTGDVASVTDDGYLIVQGRMKDQINRGGEKVAAEEVENQLLAHETIFDAAIVAIPDDYLGERVCAYIILNKSFTIEAKEVKAYLRSKGLADYKIPDVVHFVDSFPETGVGKVSKQQLRQAIVQKVLMNN</sequence>
<proteinExistence type="predicted"/>
<gene>
    <name evidence="3" type="ORF">NDM98_19270</name>
</gene>
<keyword evidence="4" id="KW-1185">Reference proteome</keyword>
<accession>A0ABT0XNR5</accession>
<dbReference type="InterPro" id="IPR025110">
    <property type="entry name" value="AMP-bd_C"/>
</dbReference>
<feature type="domain" description="AMP-binding enzyme C-terminal" evidence="2">
    <location>
        <begin position="445"/>
        <end position="521"/>
    </location>
</feature>
<dbReference type="SUPFAM" id="SSF56801">
    <property type="entry name" value="Acetyl-CoA synthetase-like"/>
    <property type="match status" value="1"/>
</dbReference>
<evidence type="ECO:0000259" key="1">
    <source>
        <dbReference type="Pfam" id="PF00501"/>
    </source>
</evidence>
<dbReference type="Gene3D" id="3.40.50.980">
    <property type="match status" value="2"/>
</dbReference>